<gene>
    <name evidence="2" type="ORF">OnM2_064006</name>
</gene>
<name>A0A420HN71_9PEZI</name>
<dbReference type="Proteomes" id="UP000286134">
    <property type="component" value="Unassembled WGS sequence"/>
</dbReference>
<dbReference type="STRING" id="212602.A0A420HN71"/>
<organism evidence="2 3">
    <name type="scientific">Erysiphe neolycopersici</name>
    <dbReference type="NCBI Taxonomy" id="212602"/>
    <lineage>
        <taxon>Eukaryota</taxon>
        <taxon>Fungi</taxon>
        <taxon>Dikarya</taxon>
        <taxon>Ascomycota</taxon>
        <taxon>Pezizomycotina</taxon>
        <taxon>Leotiomycetes</taxon>
        <taxon>Erysiphales</taxon>
        <taxon>Erysiphaceae</taxon>
        <taxon>Erysiphe</taxon>
    </lineage>
</organism>
<dbReference type="PANTHER" id="PTHR41390:SF1">
    <property type="entry name" value="NADH-UBIQUINONE OXIDOREDUCTASE 213 KDA SUBUNIT"/>
    <property type="match status" value="1"/>
</dbReference>
<dbReference type="OrthoDB" id="5565730at2759"/>
<reference evidence="2 3" key="1">
    <citation type="journal article" date="2018" name="BMC Genomics">
        <title>Comparative genome analyses reveal sequence features reflecting distinct modes of host-adaptation between dicot and monocot powdery mildew.</title>
        <authorList>
            <person name="Wu Y."/>
            <person name="Ma X."/>
            <person name="Pan Z."/>
            <person name="Kale S.D."/>
            <person name="Song Y."/>
            <person name="King H."/>
            <person name="Zhang Q."/>
            <person name="Presley C."/>
            <person name="Deng X."/>
            <person name="Wei C.I."/>
            <person name="Xiao S."/>
        </authorList>
    </citation>
    <scope>NUCLEOTIDE SEQUENCE [LARGE SCALE GENOMIC DNA]</scope>
    <source>
        <strain evidence="2">UMSG2</strain>
    </source>
</reference>
<comment type="caution">
    <text evidence="2">The sequence shown here is derived from an EMBL/GenBank/DDBJ whole genome shotgun (WGS) entry which is preliminary data.</text>
</comment>
<evidence type="ECO:0000313" key="3">
    <source>
        <dbReference type="Proteomes" id="UP000286134"/>
    </source>
</evidence>
<evidence type="ECO:0000313" key="2">
    <source>
        <dbReference type="EMBL" id="RKF58866.1"/>
    </source>
</evidence>
<dbReference type="EMBL" id="MCFK01006484">
    <property type="protein sequence ID" value="RKF58866.1"/>
    <property type="molecule type" value="Genomic_DNA"/>
</dbReference>
<dbReference type="PANTHER" id="PTHR41390">
    <property type="entry name" value="CHROMOSOME 7, WHOLE GENOME SHOTGUN SEQUENCE"/>
    <property type="match status" value="1"/>
</dbReference>
<proteinExistence type="predicted"/>
<feature type="transmembrane region" description="Helical" evidence="1">
    <location>
        <begin position="55"/>
        <end position="74"/>
    </location>
</feature>
<dbReference type="AlphaFoldDB" id="A0A420HN71"/>
<accession>A0A420HN71</accession>
<keyword evidence="1" id="KW-1133">Transmembrane helix</keyword>
<protein>
    <submittedName>
        <fullName evidence="2">Uncharacterized protein</fullName>
    </submittedName>
</protein>
<keyword evidence="1" id="KW-0812">Transmembrane</keyword>
<keyword evidence="1" id="KW-0472">Membrane</keyword>
<feature type="transmembrane region" description="Helical" evidence="1">
    <location>
        <begin position="20"/>
        <end position="49"/>
    </location>
</feature>
<sequence length="201" mass="22157">MSLSSSNQDNRRFSQRKDELPPRILTTTLQVGGLSGVSGLFVGAIAGTLRSANPILFSFASGIQCFILGSSITAFRELIIYSWKSDKVSPSDKLLISSIAGALGGGVSGAILRGRKNIIPGSVMFALFATTGQIILNNLEQRKIRHRFQDSRTMNSWMSSKWLPIRAMPDKEYEKILKNQLTAIKAEIALIDKKIEELRKN</sequence>
<feature type="transmembrane region" description="Helical" evidence="1">
    <location>
        <begin position="118"/>
        <end position="139"/>
    </location>
</feature>
<evidence type="ECO:0000256" key="1">
    <source>
        <dbReference type="SAM" id="Phobius"/>
    </source>
</evidence>
<keyword evidence="3" id="KW-1185">Reference proteome</keyword>
<feature type="transmembrane region" description="Helical" evidence="1">
    <location>
        <begin position="94"/>
        <end position="112"/>
    </location>
</feature>